<feature type="compositionally biased region" description="Low complexity" evidence="1">
    <location>
        <begin position="129"/>
        <end position="143"/>
    </location>
</feature>
<comment type="caution">
    <text evidence="2">The sequence shown here is derived from an EMBL/GenBank/DDBJ whole genome shotgun (WGS) entry which is preliminary data.</text>
</comment>
<feature type="compositionally biased region" description="Basic and acidic residues" evidence="1">
    <location>
        <begin position="76"/>
        <end position="88"/>
    </location>
</feature>
<feature type="region of interest" description="Disordered" evidence="1">
    <location>
        <begin position="1"/>
        <end position="238"/>
    </location>
</feature>
<evidence type="ECO:0000313" key="2">
    <source>
        <dbReference type="EMBL" id="CAK0885891.1"/>
    </source>
</evidence>
<proteinExistence type="predicted"/>
<sequence>MQPTLKEPSRPVTQENRSLFQMPDGGGSSSSRPTSGYSVEQLSFVRDTYGSRSDSRGSRCSRSGRRPETIAEDEEGYRREGVADVLRLDDDEDRQPRPHPGAPVAGGLGGRRLLRQRGAHADDPRGPSRRPGAAEPSASSAAEASRRGLPRARRRGAAAVGRGYPEQPPPVSVADLSPRARRQLGQADAGASVRKRASDGSPRRRKTSRSPAPPAAGDEAAGDRPATGSDAVPGGSGTQWDAACEAVIAKLQSFAASKDRGVGRAQGSCWSCASTSGGWWPTLRPARARGRGTTRSSC</sequence>
<keyword evidence="3" id="KW-1185">Reference proteome</keyword>
<evidence type="ECO:0000256" key="1">
    <source>
        <dbReference type="SAM" id="MobiDB-lite"/>
    </source>
</evidence>
<organism evidence="2 3">
    <name type="scientific">Prorocentrum cordatum</name>
    <dbReference type="NCBI Taxonomy" id="2364126"/>
    <lineage>
        <taxon>Eukaryota</taxon>
        <taxon>Sar</taxon>
        <taxon>Alveolata</taxon>
        <taxon>Dinophyceae</taxon>
        <taxon>Prorocentrales</taxon>
        <taxon>Prorocentraceae</taxon>
        <taxon>Prorocentrum</taxon>
    </lineage>
</organism>
<feature type="compositionally biased region" description="Low complexity" evidence="1">
    <location>
        <begin position="29"/>
        <end position="38"/>
    </location>
</feature>
<reference evidence="2" key="1">
    <citation type="submission" date="2023-10" db="EMBL/GenBank/DDBJ databases">
        <authorList>
            <person name="Chen Y."/>
            <person name="Shah S."/>
            <person name="Dougan E. K."/>
            <person name="Thang M."/>
            <person name="Chan C."/>
        </authorList>
    </citation>
    <scope>NUCLEOTIDE SEQUENCE [LARGE SCALE GENOMIC DNA]</scope>
</reference>
<name>A0ABN9WHE1_9DINO</name>
<accession>A0ABN9WHE1</accession>
<dbReference type="EMBL" id="CAUYUJ010018727">
    <property type="protein sequence ID" value="CAK0885891.1"/>
    <property type="molecule type" value="Genomic_DNA"/>
</dbReference>
<gene>
    <name evidence="2" type="ORF">PCOR1329_LOCUS67379</name>
</gene>
<dbReference type="Proteomes" id="UP001189429">
    <property type="component" value="Unassembled WGS sequence"/>
</dbReference>
<feature type="compositionally biased region" description="Low complexity" evidence="1">
    <location>
        <begin position="215"/>
        <end position="226"/>
    </location>
</feature>
<evidence type="ECO:0000313" key="3">
    <source>
        <dbReference type="Proteomes" id="UP001189429"/>
    </source>
</evidence>
<protein>
    <submittedName>
        <fullName evidence="2">Uncharacterized protein</fullName>
    </submittedName>
</protein>